<name>B6INX8_RHOCS</name>
<dbReference type="STRING" id="414684.RC1_2005"/>
<dbReference type="AlphaFoldDB" id="B6INX8"/>
<dbReference type="InterPro" id="IPR007076">
    <property type="entry name" value="TfoX_N"/>
</dbReference>
<feature type="domain" description="TfoX N-terminal" evidence="1">
    <location>
        <begin position="13"/>
        <end position="105"/>
    </location>
</feature>
<dbReference type="Proteomes" id="UP000001591">
    <property type="component" value="Chromosome"/>
</dbReference>
<dbReference type="Gene3D" id="3.30.1460.30">
    <property type="entry name" value="YgaC/TfoX-N like chaperone"/>
    <property type="match status" value="1"/>
</dbReference>
<dbReference type="OrthoDB" id="1524907at2"/>
<gene>
    <name evidence="2" type="ordered locus">RC1_2005</name>
</gene>
<dbReference type="HOGENOM" id="CLU_125849_3_0_5"/>
<evidence type="ECO:0000313" key="2">
    <source>
        <dbReference type="EMBL" id="ACI99398.1"/>
    </source>
</evidence>
<reference evidence="2 3" key="1">
    <citation type="journal article" date="2010" name="BMC Genomics">
        <title>Metabolic flexibility revealed in the genome of the cyst-forming alpha-1 proteobacterium Rhodospirillum centenum.</title>
        <authorList>
            <person name="Lu Y.K."/>
            <person name="Marden J."/>
            <person name="Han M."/>
            <person name="Swingley W.D."/>
            <person name="Mastrian S.D."/>
            <person name="Chowdhury S.R."/>
            <person name="Hao J."/>
            <person name="Helmy T."/>
            <person name="Kim S."/>
            <person name="Kurdoglu A.A."/>
            <person name="Matthies H.J."/>
            <person name="Rollo D."/>
            <person name="Stothard P."/>
            <person name="Blankenship R.E."/>
            <person name="Bauer C.E."/>
            <person name="Touchman J.W."/>
        </authorList>
    </citation>
    <scope>NUCLEOTIDE SEQUENCE [LARGE SCALE GENOMIC DNA]</scope>
    <source>
        <strain evidence="3">ATCC 51521 / SW</strain>
    </source>
</reference>
<dbReference type="SUPFAM" id="SSF159894">
    <property type="entry name" value="YgaC/TfoX-N like"/>
    <property type="match status" value="1"/>
</dbReference>
<dbReference type="PANTHER" id="PTHR36121:SF1">
    <property type="entry name" value="PROTEIN SXY"/>
    <property type="match status" value="1"/>
</dbReference>
<dbReference type="PANTHER" id="PTHR36121">
    <property type="entry name" value="PROTEIN SXY"/>
    <property type="match status" value="1"/>
</dbReference>
<dbReference type="InterPro" id="IPR047525">
    <property type="entry name" value="TfoX-like"/>
</dbReference>
<keyword evidence="3" id="KW-1185">Reference proteome</keyword>
<protein>
    <submittedName>
        <fullName evidence="2">TfoX N-terminal domain protein</fullName>
    </submittedName>
</protein>
<dbReference type="RefSeq" id="WP_012567183.1">
    <property type="nucleotide sequence ID" value="NC_011420.2"/>
</dbReference>
<accession>B6INX8</accession>
<dbReference type="eggNOG" id="COG3070">
    <property type="taxonomic scope" value="Bacteria"/>
</dbReference>
<evidence type="ECO:0000313" key="3">
    <source>
        <dbReference type="Proteomes" id="UP000001591"/>
    </source>
</evidence>
<proteinExistence type="predicted"/>
<dbReference type="EMBL" id="CP000613">
    <property type="protein sequence ID" value="ACI99398.1"/>
    <property type="molecule type" value="Genomic_DNA"/>
</dbReference>
<dbReference type="Pfam" id="PF04993">
    <property type="entry name" value="TfoX_N"/>
    <property type="match status" value="1"/>
</dbReference>
<dbReference type="KEGG" id="rce:RC1_2005"/>
<evidence type="ECO:0000259" key="1">
    <source>
        <dbReference type="Pfam" id="PF04993"/>
    </source>
</evidence>
<sequence length="124" mass="13462">MPVSRDYLDHVLELLAPLGPVKARAMFGGCSLSLDGASFALIADDVLYLKADAQNRPAFEAAGCRPFAPFEDRPQQTMSYYPPPETAFDDTDELLAWARPAVSAALRAKAAKKPARTKAPRTKP</sequence>
<organism evidence="2 3">
    <name type="scientific">Rhodospirillum centenum (strain ATCC 51521 / SW)</name>
    <dbReference type="NCBI Taxonomy" id="414684"/>
    <lineage>
        <taxon>Bacteria</taxon>
        <taxon>Pseudomonadati</taxon>
        <taxon>Pseudomonadota</taxon>
        <taxon>Alphaproteobacteria</taxon>
        <taxon>Rhodospirillales</taxon>
        <taxon>Rhodospirillaceae</taxon>
        <taxon>Rhodospirillum</taxon>
    </lineage>
</organism>